<protein>
    <submittedName>
        <fullName evidence="1">Uncharacterized protein</fullName>
    </submittedName>
</protein>
<organism evidence="1 2">
    <name type="scientific">Marinobacter adhaerens (strain DSM 23420 / HP15)</name>
    <dbReference type="NCBI Taxonomy" id="225937"/>
    <lineage>
        <taxon>Bacteria</taxon>
        <taxon>Pseudomonadati</taxon>
        <taxon>Pseudomonadota</taxon>
        <taxon>Gammaproteobacteria</taxon>
        <taxon>Pseudomonadales</taxon>
        <taxon>Marinobacteraceae</taxon>
        <taxon>Marinobacter</taxon>
    </lineage>
</organism>
<evidence type="ECO:0000313" key="2">
    <source>
        <dbReference type="Proteomes" id="UP000007077"/>
    </source>
</evidence>
<geneLocation type="plasmid" evidence="1 2">
    <name>pHP-187</name>
</geneLocation>
<reference evidence="1 2" key="1">
    <citation type="journal article" date="2010" name="Stand. Genomic Sci.">
        <title>Complete genome sequence of Marinobacter adhaerens type strain (HP15), a diatom-interacting marine microorganism.</title>
        <authorList>
            <person name="Gardes A."/>
            <person name="Kaeppel E."/>
            <person name="Shehzad A."/>
            <person name="Seebah S."/>
            <person name="Teeling H."/>
            <person name="Yarza P."/>
            <person name="Glockner F.O."/>
            <person name="Grossart H.P."/>
            <person name="Ullrich M.S."/>
        </authorList>
    </citation>
    <scope>NUCLEOTIDE SEQUENCE [LARGE SCALE GENOMIC DNA]</scope>
    <source>
        <strain evidence="2">DSM 23420 / HP15</strain>
        <plasmid evidence="2">Plasmid pHP-187</plasmid>
    </source>
</reference>
<name>E4PRY9_MARAH</name>
<dbReference type="AlphaFoldDB" id="E4PRY9"/>
<accession>E4PRY9</accession>
<dbReference type="KEGG" id="mad:HP15_p187g27"/>
<proteinExistence type="predicted"/>
<dbReference type="EMBL" id="CP001980">
    <property type="protein sequence ID" value="ADQ00024.1"/>
    <property type="molecule type" value="Genomic_DNA"/>
</dbReference>
<dbReference type="Proteomes" id="UP000007077">
    <property type="component" value="Plasmid pHP-187"/>
</dbReference>
<gene>
    <name evidence="1" type="ordered locus">HP15_p187g27</name>
</gene>
<sequence length="55" mass="6029">MGQLGILSGTSDSLPVVMQPPHPIEQIISYFVCDAIGSLTRDHGILFTNQFKVKK</sequence>
<reference evidence="2" key="2">
    <citation type="submission" date="2010-02" db="EMBL/GenBank/DDBJ databases">
        <title>Complete genome sequence of Marinobacter adhaerens type strain (HP15).</title>
        <authorList>
            <person name="Gaerdes A.A.M."/>
            <person name="Kaeppel E."/>
            <person name="Shezad A."/>
            <person name="Seebah S."/>
            <person name="Teeling H."/>
            <person name="Yarza P."/>
            <person name="Gloeckner F.O."/>
            <person name="Ullrich M.S."/>
        </authorList>
    </citation>
    <scope>NUCLEOTIDE SEQUENCE [LARGE SCALE GENOMIC DNA]</scope>
    <source>
        <strain evidence="2">DSM 23420 / HP15</strain>
        <plasmid evidence="2">Plasmid pHP-187</plasmid>
    </source>
</reference>
<dbReference type="HOGENOM" id="CLU_3026943_0_0_6"/>
<keyword evidence="1" id="KW-0614">Plasmid</keyword>
<evidence type="ECO:0000313" key="1">
    <source>
        <dbReference type="EMBL" id="ADQ00024.1"/>
    </source>
</evidence>